<organism evidence="3 4">
    <name type="scientific">Clostridium tetani</name>
    <dbReference type="NCBI Taxonomy" id="1513"/>
    <lineage>
        <taxon>Bacteria</taxon>
        <taxon>Bacillati</taxon>
        <taxon>Bacillota</taxon>
        <taxon>Clostridia</taxon>
        <taxon>Eubacteriales</taxon>
        <taxon>Clostridiaceae</taxon>
        <taxon>Clostridium</taxon>
    </lineage>
</organism>
<evidence type="ECO:0000259" key="1">
    <source>
        <dbReference type="Pfam" id="PF07561"/>
    </source>
</evidence>
<dbReference type="EMBL" id="AP026818">
    <property type="protein sequence ID" value="BDR82359.1"/>
    <property type="molecule type" value="Genomic_DNA"/>
</dbReference>
<dbReference type="Pfam" id="PF07561">
    <property type="entry name" value="DUF1540"/>
    <property type="match status" value="1"/>
</dbReference>
<accession>A0A4V1LEH2</accession>
<dbReference type="Proteomes" id="UP001321763">
    <property type="component" value="Chromosome"/>
</dbReference>
<reference evidence="2 5" key="2">
    <citation type="submission" date="2022-09" db="EMBL/GenBank/DDBJ databases">
        <title>complete genome sequences of Clostridium tetani str. KHSU-234311-028 isolated from soil.</title>
        <authorList>
            <person name="Sekizuka T."/>
            <person name="Shitada C."/>
            <person name="Takahashi M."/>
            <person name="Kuroda M."/>
        </authorList>
    </citation>
    <scope>NUCLEOTIDE SEQUENCE [LARGE SCALE GENOMIC DNA]</scope>
    <source>
        <strain evidence="2 5">KHSU-234311-028</strain>
    </source>
</reference>
<protein>
    <submittedName>
        <fullName evidence="3">DUF1540 domain-containing protein</fullName>
    </submittedName>
</protein>
<dbReference type="AlphaFoldDB" id="A0A4V1LEH2"/>
<dbReference type="Proteomes" id="UP000290921">
    <property type="component" value="Unassembled WGS sequence"/>
</dbReference>
<name>A0A4V1LEH2_CLOTA</name>
<dbReference type="GeneID" id="31474260"/>
<gene>
    <name evidence="3" type="ORF">DP130_10640</name>
    <name evidence="2" type="ORF">K234311028_26050</name>
</gene>
<evidence type="ECO:0000313" key="5">
    <source>
        <dbReference type="Proteomes" id="UP001321763"/>
    </source>
</evidence>
<reference evidence="3 4" key="1">
    <citation type="submission" date="2018-06" db="EMBL/GenBank/DDBJ databases">
        <title>Genome conservation of Clostridium tetani.</title>
        <authorList>
            <person name="Bruggemann H."/>
            <person name="Popoff M.R."/>
        </authorList>
    </citation>
    <scope>NUCLEOTIDE SEQUENCE [LARGE SCALE GENOMIC DNA]</scope>
    <source>
        <strain evidence="3 4">2017.061</strain>
    </source>
</reference>
<evidence type="ECO:0000313" key="3">
    <source>
        <dbReference type="EMBL" id="RXI46586.1"/>
    </source>
</evidence>
<dbReference type="InterPro" id="IPR011437">
    <property type="entry name" value="DUF1540"/>
</dbReference>
<evidence type="ECO:0000313" key="2">
    <source>
        <dbReference type="EMBL" id="BDR82359.1"/>
    </source>
</evidence>
<dbReference type="EMBL" id="QMAP01000010">
    <property type="protein sequence ID" value="RXI46586.1"/>
    <property type="molecule type" value="Genomic_DNA"/>
</dbReference>
<sequence>MKHNDSIACTVNECKFHYKQDDYCTLDQIQVSKHEPVATTVKCTDCSSFKKE</sequence>
<evidence type="ECO:0000313" key="4">
    <source>
        <dbReference type="Proteomes" id="UP000290921"/>
    </source>
</evidence>
<feature type="domain" description="DUF1540" evidence="1">
    <location>
        <begin position="7"/>
        <end position="49"/>
    </location>
</feature>
<dbReference type="RefSeq" id="WP_071193316.1">
    <property type="nucleotide sequence ID" value="NZ_AP026804.1"/>
</dbReference>
<proteinExistence type="predicted"/>